<name>A0A8J2WUM4_9STRA</name>
<feature type="domain" description="SDE2/SF3A3 SAP" evidence="7">
    <location>
        <begin position="223"/>
        <end position="292"/>
    </location>
</feature>
<dbReference type="InterPro" id="IPR025086">
    <property type="entry name" value="SDE2/SF3A3_SAP"/>
</dbReference>
<keyword evidence="3" id="KW-0508">mRNA splicing</keyword>
<dbReference type="InterPro" id="IPR024598">
    <property type="entry name" value="SF3a60/Prp9_C"/>
</dbReference>
<dbReference type="EMBL" id="CAKKNE010000001">
    <property type="protein sequence ID" value="CAH0366235.1"/>
    <property type="molecule type" value="Genomic_DNA"/>
</dbReference>
<dbReference type="Pfam" id="PF16837">
    <property type="entry name" value="SF3A3"/>
    <property type="match status" value="1"/>
</dbReference>
<dbReference type="GO" id="GO:0005681">
    <property type="term" value="C:spliceosomal complex"/>
    <property type="evidence" value="ECO:0007669"/>
    <property type="project" value="InterPro"/>
</dbReference>
<dbReference type="PANTHER" id="PTHR12786:SF2">
    <property type="entry name" value="SPLICING FACTOR 3A SUBUNIT 3"/>
    <property type="match status" value="1"/>
</dbReference>
<dbReference type="OrthoDB" id="2160351at2759"/>
<evidence type="ECO:0000313" key="10">
    <source>
        <dbReference type="Proteomes" id="UP000789595"/>
    </source>
</evidence>
<keyword evidence="10" id="KW-1185">Reference proteome</keyword>
<feature type="region of interest" description="Disordered" evidence="5">
    <location>
        <begin position="349"/>
        <end position="374"/>
    </location>
</feature>
<evidence type="ECO:0000256" key="2">
    <source>
        <dbReference type="ARBA" id="ARBA00022664"/>
    </source>
</evidence>
<comment type="subcellular location">
    <subcellularLocation>
        <location evidence="1">Nucleus</location>
    </subcellularLocation>
</comment>
<dbReference type="Pfam" id="PF13297">
    <property type="entry name" value="SDE2_2C"/>
    <property type="match status" value="1"/>
</dbReference>
<evidence type="ECO:0000256" key="5">
    <source>
        <dbReference type="SAM" id="MobiDB-lite"/>
    </source>
</evidence>
<evidence type="ECO:0008006" key="11">
    <source>
        <dbReference type="Google" id="ProtNLM"/>
    </source>
</evidence>
<proteinExistence type="predicted"/>
<evidence type="ECO:0000256" key="4">
    <source>
        <dbReference type="ARBA" id="ARBA00023242"/>
    </source>
</evidence>
<feature type="compositionally biased region" description="Acidic residues" evidence="5">
    <location>
        <begin position="359"/>
        <end position="370"/>
    </location>
</feature>
<evidence type="ECO:0000259" key="7">
    <source>
        <dbReference type="Pfam" id="PF13297"/>
    </source>
</evidence>
<organism evidence="9 10">
    <name type="scientific">Pelagomonas calceolata</name>
    <dbReference type="NCBI Taxonomy" id="35677"/>
    <lineage>
        <taxon>Eukaryota</taxon>
        <taxon>Sar</taxon>
        <taxon>Stramenopiles</taxon>
        <taxon>Ochrophyta</taxon>
        <taxon>Pelagophyceae</taxon>
        <taxon>Pelagomonadales</taxon>
        <taxon>Pelagomonadaceae</taxon>
        <taxon>Pelagomonas</taxon>
    </lineage>
</organism>
<keyword evidence="4" id="KW-0539">Nucleus</keyword>
<dbReference type="GO" id="GO:0003723">
    <property type="term" value="F:RNA binding"/>
    <property type="evidence" value="ECO:0007669"/>
    <property type="project" value="InterPro"/>
</dbReference>
<accession>A0A8J2WUM4</accession>
<gene>
    <name evidence="9" type="ORF">PECAL_1P27140</name>
</gene>
<feature type="domain" description="Splicing factor SF3a60 /Prp9 subunit C-terminal" evidence="6">
    <location>
        <begin position="379"/>
        <end position="498"/>
    </location>
</feature>
<feature type="domain" description="SF3A3" evidence="8">
    <location>
        <begin position="125"/>
        <end position="165"/>
    </location>
</feature>
<evidence type="ECO:0000256" key="3">
    <source>
        <dbReference type="ARBA" id="ARBA00023187"/>
    </source>
</evidence>
<dbReference type="Pfam" id="PF11931">
    <property type="entry name" value="SF3a60_Prp9_C"/>
    <property type="match status" value="1"/>
</dbReference>
<dbReference type="Proteomes" id="UP000789595">
    <property type="component" value="Unassembled WGS sequence"/>
</dbReference>
<evidence type="ECO:0000256" key="1">
    <source>
        <dbReference type="ARBA" id="ARBA00004123"/>
    </source>
</evidence>
<dbReference type="InterPro" id="IPR051421">
    <property type="entry name" value="RNA_Proc_DNA_Dmg_Regulator"/>
</dbReference>
<dbReference type="PANTHER" id="PTHR12786">
    <property type="entry name" value="SPLICING FACTOR SF3A-RELATED"/>
    <property type="match status" value="1"/>
</dbReference>
<evidence type="ECO:0000259" key="6">
    <source>
        <dbReference type="Pfam" id="PF11931"/>
    </source>
</evidence>
<dbReference type="AlphaFoldDB" id="A0A8J2WUM4"/>
<evidence type="ECO:0000313" key="9">
    <source>
        <dbReference type="EMBL" id="CAH0366235.1"/>
    </source>
</evidence>
<protein>
    <recommendedName>
        <fullName evidence="11">Matrin-type domain-containing protein</fullName>
    </recommendedName>
</protein>
<keyword evidence="2" id="KW-0507">mRNA processing</keyword>
<comment type="caution">
    <text evidence="9">The sequence shown here is derived from an EMBL/GenBank/DDBJ whole genome shotgun (WGS) entry which is preliminary data.</text>
</comment>
<dbReference type="GO" id="GO:0000398">
    <property type="term" value="P:mRNA splicing, via spliceosome"/>
    <property type="evidence" value="ECO:0007669"/>
    <property type="project" value="InterPro"/>
</dbReference>
<reference evidence="9" key="1">
    <citation type="submission" date="2021-11" db="EMBL/GenBank/DDBJ databases">
        <authorList>
            <consortium name="Genoscope - CEA"/>
            <person name="William W."/>
        </authorList>
    </citation>
    <scope>NUCLEOTIDE SEQUENCE</scope>
</reference>
<dbReference type="InterPro" id="IPR031774">
    <property type="entry name" value="SF3A3_dom"/>
</dbReference>
<sequence length="498" mass="55822">MSGSLLESARSALEEIEALEVLAVDTLGQKPSGAKASMEQQGTLKNVVEGMTAAASTLGALHDDIGGTFGGEVAKMRGVGVFTNFYGALKETREYYARHGATAAIGQQQASSQAAVARAKRVETKFSGEETWGKYLDLSARHREFCNLPNAPVDLDYVTYLRHLGSKPFSTHVAESKKTHGGYVRYAAAMDAYLTDFWARTQPLVPLEPLLAEPLRAFEKSYAEKNQTNGEALDLRTFRTVESLEALGLDRLKRALQALGMKCGGDVKARAARLFSVRGVPVDKIDAKLKTKKRAREEPTVDRKYRTLLNDARVDALLDHLRPVLDATTRRAERKLTRTKDEIDAEARDEEFGIVQAAPEEEESDDEDPLDAPLYNPKNLPLGWDGRPIPYWLYKLHGLDQEFKCEICGDASYWGRRAFDQHFNEWRHSHGMRCLRIPNSAHFHGVTKMDDAVALWEQLQERHEAEAFKAERDEEYEDSDGNVLNRATYEDLARQGML</sequence>
<evidence type="ECO:0000259" key="8">
    <source>
        <dbReference type="Pfam" id="PF16837"/>
    </source>
</evidence>